<feature type="transmembrane region" description="Helical" evidence="1">
    <location>
        <begin position="12"/>
        <end position="29"/>
    </location>
</feature>
<keyword evidence="3" id="KW-1185">Reference proteome</keyword>
<evidence type="ECO:0000256" key="1">
    <source>
        <dbReference type="SAM" id="Phobius"/>
    </source>
</evidence>
<name>A0A1G7IYT6_9FLAO</name>
<dbReference type="RefSeq" id="WP_074538838.1">
    <property type="nucleotide sequence ID" value="NZ_FNBD01000008.1"/>
</dbReference>
<evidence type="ECO:0000313" key="3">
    <source>
        <dbReference type="Proteomes" id="UP000182114"/>
    </source>
</evidence>
<evidence type="ECO:0008006" key="4">
    <source>
        <dbReference type="Google" id="ProtNLM"/>
    </source>
</evidence>
<gene>
    <name evidence="2" type="ORF">SAMN04487992_108115</name>
</gene>
<keyword evidence="1" id="KW-1133">Transmembrane helix</keyword>
<feature type="transmembrane region" description="Helical" evidence="1">
    <location>
        <begin position="49"/>
        <end position="75"/>
    </location>
</feature>
<reference evidence="3" key="1">
    <citation type="submission" date="2016-10" db="EMBL/GenBank/DDBJ databases">
        <authorList>
            <person name="Varghese N."/>
            <person name="Submissions S."/>
        </authorList>
    </citation>
    <scope>NUCLEOTIDE SEQUENCE [LARGE SCALE GENOMIC DNA]</scope>
    <source>
        <strain evidence="3">DSM 24729</strain>
    </source>
</reference>
<dbReference type="EMBL" id="FNBD01000008">
    <property type="protein sequence ID" value="SDF17902.1"/>
    <property type="molecule type" value="Genomic_DNA"/>
</dbReference>
<protein>
    <recommendedName>
        <fullName evidence="4">DUF4870 domain-containing protein</fullName>
    </recommendedName>
</protein>
<accession>A0A1G7IYT6</accession>
<keyword evidence="1" id="KW-0812">Transmembrane</keyword>
<proteinExistence type="predicted"/>
<sequence>MDQTTKEAGKTMAIISYVTLIGTIIAYFSNQGDKKNEFVSFHIGQAVRIWILSLVISIAVFVLIMITGISALSYLSYVPWILAVLGAMNANSLKAEPVPVIGTIGG</sequence>
<organism evidence="2 3">
    <name type="scientific">Cellulophaga baltica</name>
    <dbReference type="NCBI Taxonomy" id="76594"/>
    <lineage>
        <taxon>Bacteria</taxon>
        <taxon>Pseudomonadati</taxon>
        <taxon>Bacteroidota</taxon>
        <taxon>Flavobacteriia</taxon>
        <taxon>Flavobacteriales</taxon>
        <taxon>Flavobacteriaceae</taxon>
        <taxon>Cellulophaga</taxon>
    </lineage>
</organism>
<dbReference type="Proteomes" id="UP000182114">
    <property type="component" value="Unassembled WGS sequence"/>
</dbReference>
<evidence type="ECO:0000313" key="2">
    <source>
        <dbReference type="EMBL" id="SDF17902.1"/>
    </source>
</evidence>
<dbReference type="AlphaFoldDB" id="A0A1G7IYT6"/>
<keyword evidence="1" id="KW-0472">Membrane</keyword>